<evidence type="ECO:0000313" key="1">
    <source>
        <dbReference type="EMBL" id="OGZ56922.1"/>
    </source>
</evidence>
<proteinExistence type="predicted"/>
<reference evidence="1 2" key="1">
    <citation type="journal article" date="2016" name="Nat. Commun.">
        <title>Thousands of microbial genomes shed light on interconnected biogeochemical processes in an aquifer system.</title>
        <authorList>
            <person name="Anantharaman K."/>
            <person name="Brown C.T."/>
            <person name="Hug L.A."/>
            <person name="Sharon I."/>
            <person name="Castelle C.J."/>
            <person name="Probst A.J."/>
            <person name="Thomas B.C."/>
            <person name="Singh A."/>
            <person name="Wilkins M.J."/>
            <person name="Karaoz U."/>
            <person name="Brodie E.L."/>
            <person name="Williams K.H."/>
            <person name="Hubbard S.S."/>
            <person name="Banfield J.F."/>
        </authorList>
    </citation>
    <scope>NUCLEOTIDE SEQUENCE [LARGE SCALE GENOMIC DNA]</scope>
</reference>
<comment type="caution">
    <text evidence="1">The sequence shown here is derived from an EMBL/GenBank/DDBJ whole genome shotgun (WGS) entry which is preliminary data.</text>
</comment>
<sequence length="82" mass="9587">MEVLFILEKYNVAHQFLDVLQELQSKRYIVFPLDVTVAVRVFTLGHGLEMHDRIIVAIARMHTAPIVTKDSMIHKNYPLIIW</sequence>
<dbReference type="EMBL" id="MHNY01000001">
    <property type="protein sequence ID" value="OGZ56922.1"/>
    <property type="molecule type" value="Genomic_DNA"/>
</dbReference>
<protein>
    <recommendedName>
        <fullName evidence="3">PIN domain-containing protein</fullName>
    </recommendedName>
</protein>
<dbReference type="STRING" id="1802128.A3H64_03450"/>
<organism evidence="1 2">
    <name type="scientific">Candidatus Ryanbacteria bacterium RIFCSPLOWO2_02_FULL_45_11c</name>
    <dbReference type="NCBI Taxonomy" id="1802128"/>
    <lineage>
        <taxon>Bacteria</taxon>
        <taxon>Candidatus Ryaniibacteriota</taxon>
    </lineage>
</organism>
<evidence type="ECO:0000313" key="2">
    <source>
        <dbReference type="Proteomes" id="UP000178186"/>
    </source>
</evidence>
<dbReference type="Proteomes" id="UP000178186">
    <property type="component" value="Unassembled WGS sequence"/>
</dbReference>
<name>A0A1G2H380_9BACT</name>
<evidence type="ECO:0008006" key="3">
    <source>
        <dbReference type="Google" id="ProtNLM"/>
    </source>
</evidence>
<dbReference type="SUPFAM" id="SSF88723">
    <property type="entry name" value="PIN domain-like"/>
    <property type="match status" value="1"/>
</dbReference>
<dbReference type="InterPro" id="IPR029060">
    <property type="entry name" value="PIN-like_dom_sf"/>
</dbReference>
<gene>
    <name evidence="1" type="ORF">A3H64_03450</name>
</gene>
<accession>A0A1G2H380</accession>
<dbReference type="AlphaFoldDB" id="A0A1G2H380"/>